<dbReference type="PRINTS" id="PR00719">
    <property type="entry name" value="LMWPTPASE"/>
</dbReference>
<dbReference type="OrthoDB" id="9784339at2"/>
<evidence type="ECO:0000256" key="3">
    <source>
        <dbReference type="ARBA" id="ARBA00022801"/>
    </source>
</evidence>
<dbReference type="SUPFAM" id="SSF52788">
    <property type="entry name" value="Phosphotyrosine protein phosphatases I"/>
    <property type="match status" value="1"/>
</dbReference>
<dbReference type="InterPro" id="IPR023485">
    <property type="entry name" value="Ptyr_pPase"/>
</dbReference>
<comment type="caution">
    <text evidence="7">The sequence shown here is derived from an EMBL/GenBank/DDBJ whole genome shotgun (WGS) entry which is preliminary data.</text>
</comment>
<keyword evidence="4" id="KW-0904">Protein phosphatase</keyword>
<evidence type="ECO:0000256" key="1">
    <source>
        <dbReference type="ARBA" id="ARBA00011063"/>
    </source>
</evidence>
<dbReference type="InterPro" id="IPR036196">
    <property type="entry name" value="Ptyr_pPase_sf"/>
</dbReference>
<dbReference type="EMBL" id="AGWN01000001">
    <property type="protein sequence ID" value="EPD31394.1"/>
    <property type="molecule type" value="Genomic_DNA"/>
</dbReference>
<proteinExistence type="inferred from homology"/>
<sequence>MTFRVLFVCTGNICRSAMAEVVLNHRFDAAGLDAVATSVGISDEEHGNPIDYRAQRTLKAAGYSIPNHFARQITAQDLKECDLVLAMTSNHYAAVERLAAHTHIDVIENPQVGDQRSTDLRMFRAMDPALADAPRRELDVPDPWYGTQQDFEDTLDVIESVAEHIVEYATEALET</sequence>
<feature type="active site" description="Nucleophile" evidence="5">
    <location>
        <position position="9"/>
    </location>
</feature>
<feature type="domain" description="Phosphotyrosine protein phosphatase I" evidence="6">
    <location>
        <begin position="3"/>
        <end position="168"/>
    </location>
</feature>
<dbReference type="PANTHER" id="PTHR11717:SF7">
    <property type="entry name" value="LOW MOLECULAR WEIGHT PHOSPHOTYROSINE PROTEIN PHOSPHATASE"/>
    <property type="match status" value="1"/>
</dbReference>
<name>A0A9W5RFB2_9ACTO</name>
<gene>
    <name evidence="7" type="ORF">HMPREF9238_01165</name>
</gene>
<dbReference type="RefSeq" id="WP_016444505.1">
    <property type="nucleotide sequence ID" value="NZ_KE150266.1"/>
</dbReference>
<evidence type="ECO:0000313" key="7">
    <source>
        <dbReference type="EMBL" id="EPD31394.1"/>
    </source>
</evidence>
<protein>
    <recommendedName>
        <fullName evidence="2">protein-tyrosine-phosphatase</fullName>
        <ecNumber evidence="2">3.1.3.48</ecNumber>
    </recommendedName>
</protein>
<dbReference type="InterPro" id="IPR017867">
    <property type="entry name" value="Tyr_phospatase_low_mol_wt"/>
</dbReference>
<evidence type="ECO:0000259" key="6">
    <source>
        <dbReference type="SMART" id="SM00226"/>
    </source>
</evidence>
<organism evidence="7 8">
    <name type="scientific">Gleimia europaea ACS-120-V-Col10b</name>
    <dbReference type="NCBI Taxonomy" id="883069"/>
    <lineage>
        <taxon>Bacteria</taxon>
        <taxon>Bacillati</taxon>
        <taxon>Actinomycetota</taxon>
        <taxon>Actinomycetes</taxon>
        <taxon>Actinomycetales</taxon>
        <taxon>Actinomycetaceae</taxon>
        <taxon>Gleimia</taxon>
    </lineage>
</organism>
<keyword evidence="3" id="KW-0378">Hydrolase</keyword>
<dbReference type="AlphaFoldDB" id="A0A9W5RFB2"/>
<evidence type="ECO:0000256" key="2">
    <source>
        <dbReference type="ARBA" id="ARBA00013064"/>
    </source>
</evidence>
<feature type="active site" description="Proton donor" evidence="5">
    <location>
        <position position="142"/>
    </location>
</feature>
<dbReference type="GO" id="GO:0004725">
    <property type="term" value="F:protein tyrosine phosphatase activity"/>
    <property type="evidence" value="ECO:0007669"/>
    <property type="project" value="UniProtKB-EC"/>
</dbReference>
<evidence type="ECO:0000256" key="5">
    <source>
        <dbReference type="PIRSR" id="PIRSR617867-1"/>
    </source>
</evidence>
<dbReference type="SMART" id="SM00226">
    <property type="entry name" value="LMWPc"/>
    <property type="match status" value="1"/>
</dbReference>
<dbReference type="CDD" id="cd16343">
    <property type="entry name" value="LMWPTP"/>
    <property type="match status" value="1"/>
</dbReference>
<dbReference type="EC" id="3.1.3.48" evidence="2"/>
<evidence type="ECO:0000313" key="8">
    <source>
        <dbReference type="Proteomes" id="UP000014387"/>
    </source>
</evidence>
<comment type="similarity">
    <text evidence="1">Belongs to the low molecular weight phosphotyrosine protein phosphatase family.</text>
</comment>
<accession>A0A9W5RFB2</accession>
<dbReference type="Pfam" id="PF01451">
    <property type="entry name" value="LMWPc"/>
    <property type="match status" value="1"/>
</dbReference>
<reference evidence="7 8" key="1">
    <citation type="submission" date="2013-05" db="EMBL/GenBank/DDBJ databases">
        <title>The Genome Sequence of Actinomyces europaeus ACS-120-V-COL10B.</title>
        <authorList>
            <consortium name="The Broad Institute Genomics Platform"/>
            <person name="Earl A."/>
            <person name="Ward D."/>
            <person name="Feldgarden M."/>
            <person name="Gevers D."/>
            <person name="Saerens B."/>
            <person name="Vaneechoutte M."/>
            <person name="Walker B."/>
            <person name="Young S."/>
            <person name="Zeng Q."/>
            <person name="Gargeya S."/>
            <person name="Fitzgerald M."/>
            <person name="Haas B."/>
            <person name="Abouelleil A."/>
            <person name="Allen A.W."/>
            <person name="Alvarado L."/>
            <person name="Arachchi H.M."/>
            <person name="Berlin A.M."/>
            <person name="Chapman S.B."/>
            <person name="Gainer-Dewar J."/>
            <person name="Goldberg J."/>
            <person name="Griggs A."/>
            <person name="Gujja S."/>
            <person name="Hansen M."/>
            <person name="Howarth C."/>
            <person name="Imamovic A."/>
            <person name="Ireland A."/>
            <person name="Larimer J."/>
            <person name="McCowan C."/>
            <person name="Murphy C."/>
            <person name="Pearson M."/>
            <person name="Poon T.W."/>
            <person name="Priest M."/>
            <person name="Roberts A."/>
            <person name="Saif S."/>
            <person name="Shea T."/>
            <person name="Sisk P."/>
            <person name="Sykes S."/>
            <person name="Wortman J."/>
            <person name="Nusbaum C."/>
            <person name="Birren B."/>
        </authorList>
    </citation>
    <scope>NUCLEOTIDE SEQUENCE [LARGE SCALE GENOMIC DNA]</scope>
    <source>
        <strain evidence="7 8">ACS-120-V-Col10b</strain>
    </source>
</reference>
<evidence type="ECO:0000256" key="4">
    <source>
        <dbReference type="ARBA" id="ARBA00022912"/>
    </source>
</evidence>
<dbReference type="Gene3D" id="3.40.50.2300">
    <property type="match status" value="1"/>
</dbReference>
<feature type="active site" evidence="5">
    <location>
        <position position="15"/>
    </location>
</feature>
<dbReference type="PANTHER" id="PTHR11717">
    <property type="entry name" value="LOW MOLECULAR WEIGHT PROTEIN TYROSINE PHOSPHATASE"/>
    <property type="match status" value="1"/>
</dbReference>
<dbReference type="InterPro" id="IPR050438">
    <property type="entry name" value="LMW_PTPase"/>
</dbReference>
<dbReference type="Proteomes" id="UP000014387">
    <property type="component" value="Unassembled WGS sequence"/>
</dbReference>
<keyword evidence="8" id="KW-1185">Reference proteome</keyword>